<dbReference type="EMBL" id="BDQI01000035">
    <property type="protein sequence ID" value="GAX57384.1"/>
    <property type="molecule type" value="Genomic_DNA"/>
</dbReference>
<gene>
    <name evidence="1" type="ORF">SO3561_08954</name>
</gene>
<organism evidence="1 2">
    <name type="scientific">Streptomyces olivochromogenes</name>
    <dbReference type="NCBI Taxonomy" id="1963"/>
    <lineage>
        <taxon>Bacteria</taxon>
        <taxon>Bacillati</taxon>
        <taxon>Actinomycetota</taxon>
        <taxon>Actinomycetes</taxon>
        <taxon>Kitasatosporales</taxon>
        <taxon>Streptomycetaceae</taxon>
        <taxon>Streptomyces</taxon>
    </lineage>
</organism>
<reference evidence="2" key="1">
    <citation type="submission" date="2017-05" db="EMBL/GenBank/DDBJ databases">
        <title>Streptomyces olivochromogenes NBRC 3561 whole genome shotgun sequence.</title>
        <authorList>
            <person name="Dohra H."/>
            <person name="Kodani S."/>
        </authorList>
    </citation>
    <scope>NUCLEOTIDE SEQUENCE [LARGE SCALE GENOMIC DNA]</scope>
    <source>
        <strain evidence="2">NBRC 3561</strain>
    </source>
</reference>
<dbReference type="RefSeq" id="WP_235613906.1">
    <property type="nucleotide sequence ID" value="NZ_BDQI01000035.1"/>
</dbReference>
<evidence type="ECO:0000313" key="1">
    <source>
        <dbReference type="EMBL" id="GAX57384.1"/>
    </source>
</evidence>
<proteinExistence type="predicted"/>
<accession>A0A250VTF4</accession>
<sequence length="204" mass="22301">MDTSGALGCARRSTGAFIAGEPSCLAYGWCIDHAFLRTLRVLTAQLGVEATIREEDVNVIAILSGHHNGRRVVCFLRQRGLLKPRPVTNAELVRARKLVDSLSGPFADAVHIWIDVLLGQGSRSNPALASGTIYVYVWNVAPILTVFERVGISASRLRQDPIYDEARHSADPVHLIRMFGLATSTAMKYVMAAHPDMQADPIQP</sequence>
<protein>
    <submittedName>
        <fullName evidence="1">Uncharacterized protein</fullName>
    </submittedName>
</protein>
<dbReference type="AlphaFoldDB" id="A0A250VTF4"/>
<keyword evidence="2" id="KW-1185">Reference proteome</keyword>
<evidence type="ECO:0000313" key="2">
    <source>
        <dbReference type="Proteomes" id="UP000217446"/>
    </source>
</evidence>
<comment type="caution">
    <text evidence="1">The sequence shown here is derived from an EMBL/GenBank/DDBJ whole genome shotgun (WGS) entry which is preliminary data.</text>
</comment>
<dbReference type="Proteomes" id="UP000217446">
    <property type="component" value="Unassembled WGS sequence"/>
</dbReference>
<name>A0A250VTF4_STROL</name>
<dbReference type="STRING" id="1963.AQJ27_45530"/>